<dbReference type="CDD" id="cd02522">
    <property type="entry name" value="GT_2_like_a"/>
    <property type="match status" value="1"/>
</dbReference>
<evidence type="ECO:0000256" key="3">
    <source>
        <dbReference type="ARBA" id="ARBA00022676"/>
    </source>
</evidence>
<dbReference type="RefSeq" id="WP_172236683.1">
    <property type="nucleotide sequence ID" value="NZ_JABFDP010000011.1"/>
</dbReference>
<keyword evidence="4" id="KW-0808">Transferase</keyword>
<dbReference type="InterPro" id="IPR001173">
    <property type="entry name" value="Glyco_trans_2-like"/>
</dbReference>
<evidence type="ECO:0000313" key="7">
    <source>
        <dbReference type="EMBL" id="MBR1139088.1"/>
    </source>
</evidence>
<dbReference type="Pfam" id="PF00535">
    <property type="entry name" value="Glycos_transf_2"/>
    <property type="match status" value="1"/>
</dbReference>
<comment type="caution">
    <text evidence="7">The sequence shown here is derived from an EMBL/GenBank/DDBJ whole genome shotgun (WGS) entry which is preliminary data.</text>
</comment>
<keyword evidence="5" id="KW-0472">Membrane</keyword>
<dbReference type="InterPro" id="IPR026461">
    <property type="entry name" value="Trfase_2_rSAM/seldom_assoc"/>
</dbReference>
<keyword evidence="3" id="KW-0328">Glycosyltransferase</keyword>
<organism evidence="7 8">
    <name type="scientific">Bradyrhizobium denitrificans</name>
    <dbReference type="NCBI Taxonomy" id="2734912"/>
    <lineage>
        <taxon>Bacteria</taxon>
        <taxon>Pseudomonadati</taxon>
        <taxon>Pseudomonadota</taxon>
        <taxon>Alphaproteobacteria</taxon>
        <taxon>Hyphomicrobiales</taxon>
        <taxon>Nitrobacteraceae</taxon>
        <taxon>Bradyrhizobium</taxon>
    </lineage>
</organism>
<feature type="domain" description="Glycosyltransferase 2-like" evidence="6">
    <location>
        <begin position="3"/>
        <end position="101"/>
    </location>
</feature>
<name>A0ABS5GCX5_9BRAD</name>
<dbReference type="InterPro" id="IPR029044">
    <property type="entry name" value="Nucleotide-diphossugar_trans"/>
</dbReference>
<comment type="subcellular location">
    <subcellularLocation>
        <location evidence="1">Cell membrane</location>
    </subcellularLocation>
</comment>
<gene>
    <name evidence="7" type="ORF">JQ619_25330</name>
</gene>
<evidence type="ECO:0000313" key="8">
    <source>
        <dbReference type="Proteomes" id="UP001314635"/>
    </source>
</evidence>
<evidence type="ECO:0000256" key="5">
    <source>
        <dbReference type="ARBA" id="ARBA00023136"/>
    </source>
</evidence>
<dbReference type="Proteomes" id="UP001314635">
    <property type="component" value="Unassembled WGS sequence"/>
</dbReference>
<evidence type="ECO:0000256" key="2">
    <source>
        <dbReference type="ARBA" id="ARBA00022475"/>
    </source>
</evidence>
<evidence type="ECO:0000256" key="4">
    <source>
        <dbReference type="ARBA" id="ARBA00022679"/>
    </source>
</evidence>
<protein>
    <submittedName>
        <fullName evidence="7">TIGR04283 family arsenosugar biosynthesis glycosyltransferase</fullName>
    </submittedName>
</protein>
<evidence type="ECO:0000256" key="1">
    <source>
        <dbReference type="ARBA" id="ARBA00004236"/>
    </source>
</evidence>
<dbReference type="EMBL" id="JAFCLK010000026">
    <property type="protein sequence ID" value="MBR1139088.1"/>
    <property type="molecule type" value="Genomic_DNA"/>
</dbReference>
<dbReference type="NCBIfam" id="TIGR04283">
    <property type="entry name" value="glyco_like_mftF"/>
    <property type="match status" value="1"/>
</dbReference>
<proteinExistence type="predicted"/>
<dbReference type="SUPFAM" id="SSF53448">
    <property type="entry name" value="Nucleotide-diphospho-sugar transferases"/>
    <property type="match status" value="1"/>
</dbReference>
<keyword evidence="2" id="KW-1003">Cell membrane</keyword>
<dbReference type="Gene3D" id="3.90.550.10">
    <property type="entry name" value="Spore Coat Polysaccharide Biosynthesis Protein SpsA, Chain A"/>
    <property type="match status" value="1"/>
</dbReference>
<keyword evidence="8" id="KW-1185">Reference proteome</keyword>
<dbReference type="PANTHER" id="PTHR43646">
    <property type="entry name" value="GLYCOSYLTRANSFERASE"/>
    <property type="match status" value="1"/>
</dbReference>
<dbReference type="PANTHER" id="PTHR43646:SF2">
    <property type="entry name" value="GLYCOSYLTRANSFERASE 2-LIKE DOMAIN-CONTAINING PROTEIN"/>
    <property type="match status" value="1"/>
</dbReference>
<evidence type="ECO:0000259" key="6">
    <source>
        <dbReference type="Pfam" id="PF00535"/>
    </source>
</evidence>
<sequence>MISVVIPTLNAANGLAATLARIAPSSHRLVQEVIVSDGGSRDATIDLATSAGCRVVTGPAGRGHQLLRGAAQARAEWLLFLHADTRLSDGWAATARAFIDRTSGQRRAAAFRFELDDPSGFARLLERIVAVRVRMFGLPYGDQGLLLSRAFYDDIGGYRELPLMEDVDIVRRIGPSSIETLPIAAVTSADRYRRNGYAHRVLRNGCCLGLYMAGVPPRMIARLYG</sequence>
<accession>A0ABS5GCX5</accession>
<reference evidence="8" key="1">
    <citation type="journal article" date="2021" name="ISME J.">
        <title>Evolutionary origin and ecological implication of a unique nif island in free-living Bradyrhizobium lineages.</title>
        <authorList>
            <person name="Tao J."/>
        </authorList>
    </citation>
    <scope>NUCLEOTIDE SEQUENCE [LARGE SCALE GENOMIC DNA]</scope>
    <source>
        <strain evidence="8">SZCCT0094</strain>
    </source>
</reference>